<evidence type="ECO:0000256" key="1">
    <source>
        <dbReference type="SAM" id="SignalP"/>
    </source>
</evidence>
<keyword evidence="3" id="KW-1185">Reference proteome</keyword>
<evidence type="ECO:0008006" key="4">
    <source>
        <dbReference type="Google" id="ProtNLM"/>
    </source>
</evidence>
<reference evidence="2 3" key="1">
    <citation type="submission" date="2019-02" db="EMBL/GenBank/DDBJ databases">
        <title>Draft genome sequences of novel Actinobacteria.</title>
        <authorList>
            <person name="Sahin N."/>
            <person name="Ay H."/>
            <person name="Saygin H."/>
        </authorList>
    </citation>
    <scope>NUCLEOTIDE SEQUENCE [LARGE SCALE GENOMIC DNA]</scope>
    <source>
        <strain evidence="2 3">KC201</strain>
    </source>
</reference>
<accession>A0A4R4N816</accession>
<feature type="chain" id="PRO_5020427744" description="Htaa domain-containing protein" evidence="1">
    <location>
        <begin position="25"/>
        <end position="291"/>
    </location>
</feature>
<evidence type="ECO:0000313" key="3">
    <source>
        <dbReference type="Proteomes" id="UP000295157"/>
    </source>
</evidence>
<sequence>MKRILTGVALVTTAALVTATPAMAAPKDPVAAVKKRMAPGKGVSFTERTTISQGARREVFLRRSGTLQFGKSGIAASDITGKLNITSKDLAAAPDDEFGESLRAIAKPERTIKIGTTSYLSGNMWATLLPEGKTWFKAAKGLAGGATATFGQFVNLGEHSTLKTLLKGAKATSHGYTGTIKLGALWKASPWLRAGSSLGSPSAKAMKSPIKWRLTVNAAGLPTRLVTTFSTSVHGLGDEGRVSVDTRYTGWGKAVSIKAPPAKDVATSFEDSADDIPSLTEIPLGAYAVTG</sequence>
<gene>
    <name evidence="2" type="ORF">E1267_23650</name>
</gene>
<dbReference type="RefSeq" id="WP_132335024.1">
    <property type="nucleotide sequence ID" value="NZ_SMJZ01000094.1"/>
</dbReference>
<dbReference type="EMBL" id="SMJZ01000094">
    <property type="protein sequence ID" value="TDC04194.1"/>
    <property type="molecule type" value="Genomic_DNA"/>
</dbReference>
<evidence type="ECO:0000313" key="2">
    <source>
        <dbReference type="EMBL" id="TDC04194.1"/>
    </source>
</evidence>
<comment type="caution">
    <text evidence="2">The sequence shown here is derived from an EMBL/GenBank/DDBJ whole genome shotgun (WGS) entry which is preliminary data.</text>
</comment>
<dbReference type="AlphaFoldDB" id="A0A4R4N816"/>
<dbReference type="Proteomes" id="UP000295157">
    <property type="component" value="Unassembled WGS sequence"/>
</dbReference>
<name>A0A4R4N816_9ACTN</name>
<dbReference type="OrthoDB" id="3515039at2"/>
<dbReference type="Gene3D" id="2.40.160.60">
    <property type="entry name" value="Outer membrane protein transport protein (OMPP1/FadL/TodX)"/>
    <property type="match status" value="1"/>
</dbReference>
<keyword evidence="1" id="KW-0732">Signal</keyword>
<protein>
    <recommendedName>
        <fullName evidence="4">Htaa domain-containing protein</fullName>
    </recommendedName>
</protein>
<feature type="signal peptide" evidence="1">
    <location>
        <begin position="1"/>
        <end position="24"/>
    </location>
</feature>
<proteinExistence type="predicted"/>
<organism evidence="2 3">
    <name type="scientific">Nonomuraea longispora</name>
    <dbReference type="NCBI Taxonomy" id="1848320"/>
    <lineage>
        <taxon>Bacteria</taxon>
        <taxon>Bacillati</taxon>
        <taxon>Actinomycetota</taxon>
        <taxon>Actinomycetes</taxon>
        <taxon>Streptosporangiales</taxon>
        <taxon>Streptosporangiaceae</taxon>
        <taxon>Nonomuraea</taxon>
    </lineage>
</organism>